<name>B8GRJ9_THISH</name>
<evidence type="ECO:0000256" key="3">
    <source>
        <dbReference type="ARBA" id="ARBA00022448"/>
    </source>
</evidence>
<dbReference type="InterPro" id="IPR011701">
    <property type="entry name" value="MFS"/>
</dbReference>
<dbReference type="GO" id="GO:0022857">
    <property type="term" value="F:transmembrane transporter activity"/>
    <property type="evidence" value="ECO:0007669"/>
    <property type="project" value="InterPro"/>
</dbReference>
<evidence type="ECO:0000256" key="5">
    <source>
        <dbReference type="ARBA" id="ARBA00022692"/>
    </source>
</evidence>
<keyword evidence="11" id="KW-1185">Reference proteome</keyword>
<dbReference type="KEGG" id="tgr:Tgr7_1469"/>
<dbReference type="PANTHER" id="PTHR43271">
    <property type="entry name" value="BLL2771 PROTEIN"/>
    <property type="match status" value="1"/>
</dbReference>
<dbReference type="Gene3D" id="1.20.1250.20">
    <property type="entry name" value="MFS general substrate transporter like domains"/>
    <property type="match status" value="1"/>
</dbReference>
<dbReference type="InterPro" id="IPR020846">
    <property type="entry name" value="MFS_dom"/>
</dbReference>
<dbReference type="RefSeq" id="WP_012638036.1">
    <property type="nucleotide sequence ID" value="NC_011901.1"/>
</dbReference>
<keyword evidence="3" id="KW-0813">Transport</keyword>
<accession>B8GRJ9</accession>
<feature type="transmembrane region" description="Helical" evidence="8">
    <location>
        <begin position="42"/>
        <end position="62"/>
    </location>
</feature>
<dbReference type="CDD" id="cd17324">
    <property type="entry name" value="MFS_NepI_like"/>
    <property type="match status" value="1"/>
</dbReference>
<dbReference type="Proteomes" id="UP000002383">
    <property type="component" value="Chromosome"/>
</dbReference>
<feature type="transmembrane region" description="Helical" evidence="8">
    <location>
        <begin position="293"/>
        <end position="315"/>
    </location>
</feature>
<organism evidence="10 11">
    <name type="scientific">Thioalkalivibrio sulfidiphilus (strain HL-EbGR7)</name>
    <dbReference type="NCBI Taxonomy" id="396588"/>
    <lineage>
        <taxon>Bacteria</taxon>
        <taxon>Pseudomonadati</taxon>
        <taxon>Pseudomonadota</taxon>
        <taxon>Gammaproteobacteria</taxon>
        <taxon>Chromatiales</taxon>
        <taxon>Ectothiorhodospiraceae</taxon>
        <taxon>Thioalkalivibrio</taxon>
    </lineage>
</organism>
<feature type="transmembrane region" description="Helical" evidence="8">
    <location>
        <begin position="244"/>
        <end position="261"/>
    </location>
</feature>
<protein>
    <submittedName>
        <fullName evidence="10">Major facilitator superfamily MFS_1</fullName>
    </submittedName>
</protein>
<dbReference type="PROSITE" id="PS50850">
    <property type="entry name" value="MFS"/>
    <property type="match status" value="1"/>
</dbReference>
<dbReference type="EMBL" id="CP001339">
    <property type="protein sequence ID" value="ACL72553.1"/>
    <property type="molecule type" value="Genomic_DNA"/>
</dbReference>
<evidence type="ECO:0000256" key="2">
    <source>
        <dbReference type="ARBA" id="ARBA00008335"/>
    </source>
</evidence>
<keyword evidence="7 8" id="KW-0472">Membrane</keyword>
<feature type="transmembrane region" description="Helical" evidence="8">
    <location>
        <begin position="131"/>
        <end position="153"/>
    </location>
</feature>
<dbReference type="HOGENOM" id="CLU_001265_19_3_6"/>
<feature type="transmembrane region" description="Helical" evidence="8">
    <location>
        <begin position="327"/>
        <end position="348"/>
    </location>
</feature>
<dbReference type="Pfam" id="PF07690">
    <property type="entry name" value="MFS_1"/>
    <property type="match status" value="1"/>
</dbReference>
<keyword evidence="4" id="KW-1003">Cell membrane</keyword>
<evidence type="ECO:0000313" key="10">
    <source>
        <dbReference type="EMBL" id="ACL72553.1"/>
    </source>
</evidence>
<dbReference type="InterPro" id="IPR036259">
    <property type="entry name" value="MFS_trans_sf"/>
</dbReference>
<keyword evidence="6 8" id="KW-1133">Transmembrane helix</keyword>
<feature type="transmembrane region" description="Helical" evidence="8">
    <location>
        <begin position="159"/>
        <end position="178"/>
    </location>
</feature>
<dbReference type="eggNOG" id="COG2814">
    <property type="taxonomic scope" value="Bacteria"/>
</dbReference>
<feature type="transmembrane region" description="Helical" evidence="8">
    <location>
        <begin position="268"/>
        <end position="287"/>
    </location>
</feature>
<gene>
    <name evidence="10" type="ordered locus">Tgr7_1469</name>
</gene>
<evidence type="ECO:0000256" key="1">
    <source>
        <dbReference type="ARBA" id="ARBA00004651"/>
    </source>
</evidence>
<sequence>MPLGQLLIIQYCTLLVFSALYTPQPLLPVLAEHFGVGEARASLLITVTLLPLAVAPIAYGFLLQKMAARRLLLVSIWLLAASQVVVYFVDRFDVLLGLRLLQGMVIPAMLTGLMTYLGASAGPGRIAQVMAAYVASTVMGGFLGRALSGVIAANFGWRWSFLLLGLATVLAALLLSRLKSDPPVSFQRLRLSAVIEILRQPSFLRIYGVVFCAFGAFASLLNFLPFRLVELGTGMSESGIGLMYSGYLMGVVVSLVSLRLASRIGGTVNAMLVGTLILVTALLFFAASPVWVMFLGMFVLCSGMFMIHSLAPGVLNQQSGEHRGVVNGLYIAFYYAGGATGSFLPGFLYHGFGWYVYLGSLALVVGLAGSLLWGLRR</sequence>
<feature type="domain" description="Major facilitator superfamily (MFS) profile" evidence="9">
    <location>
        <begin position="1"/>
        <end position="377"/>
    </location>
</feature>
<reference evidence="10 11" key="1">
    <citation type="journal article" date="2011" name="Stand. Genomic Sci.">
        <title>Complete genome sequence of 'Thioalkalivibrio sulfidophilus' HL-EbGr7.</title>
        <authorList>
            <person name="Muyzer G."/>
            <person name="Sorokin D.Y."/>
            <person name="Mavromatis K."/>
            <person name="Lapidus A."/>
            <person name="Clum A."/>
            <person name="Ivanova N."/>
            <person name="Pati A."/>
            <person name="d'Haeseleer P."/>
            <person name="Woyke T."/>
            <person name="Kyrpides N.C."/>
        </authorList>
    </citation>
    <scope>NUCLEOTIDE SEQUENCE [LARGE SCALE GENOMIC DNA]</scope>
    <source>
        <strain evidence="10 11">HL-EbGR7</strain>
    </source>
</reference>
<evidence type="ECO:0000256" key="6">
    <source>
        <dbReference type="ARBA" id="ARBA00022989"/>
    </source>
</evidence>
<comment type="subcellular location">
    <subcellularLocation>
        <location evidence="1">Cell membrane</location>
        <topology evidence="1">Multi-pass membrane protein</topology>
    </subcellularLocation>
</comment>
<comment type="similarity">
    <text evidence="2">Belongs to the major facilitator superfamily.</text>
</comment>
<feature type="transmembrane region" description="Helical" evidence="8">
    <location>
        <begin position="206"/>
        <end position="224"/>
    </location>
</feature>
<dbReference type="AlphaFoldDB" id="B8GRJ9"/>
<evidence type="ECO:0000256" key="8">
    <source>
        <dbReference type="SAM" id="Phobius"/>
    </source>
</evidence>
<dbReference type="PANTHER" id="PTHR43271:SF2">
    <property type="entry name" value="BLL2771 PROTEIN"/>
    <property type="match status" value="1"/>
</dbReference>
<evidence type="ECO:0000256" key="7">
    <source>
        <dbReference type="ARBA" id="ARBA00023136"/>
    </source>
</evidence>
<evidence type="ECO:0000259" key="9">
    <source>
        <dbReference type="PROSITE" id="PS50850"/>
    </source>
</evidence>
<dbReference type="GO" id="GO:0005886">
    <property type="term" value="C:plasma membrane"/>
    <property type="evidence" value="ECO:0007669"/>
    <property type="project" value="UniProtKB-SubCell"/>
</dbReference>
<feature type="transmembrane region" description="Helical" evidence="8">
    <location>
        <begin position="354"/>
        <end position="375"/>
    </location>
</feature>
<feature type="transmembrane region" description="Helical" evidence="8">
    <location>
        <begin position="101"/>
        <end position="119"/>
    </location>
</feature>
<keyword evidence="5 8" id="KW-0812">Transmembrane</keyword>
<dbReference type="SUPFAM" id="SSF103473">
    <property type="entry name" value="MFS general substrate transporter"/>
    <property type="match status" value="1"/>
</dbReference>
<dbReference type="STRING" id="396588.Tgr7_1469"/>
<feature type="transmembrane region" description="Helical" evidence="8">
    <location>
        <begin position="71"/>
        <end position="89"/>
    </location>
</feature>
<proteinExistence type="inferred from homology"/>
<evidence type="ECO:0000256" key="4">
    <source>
        <dbReference type="ARBA" id="ARBA00022475"/>
    </source>
</evidence>
<evidence type="ECO:0000313" key="11">
    <source>
        <dbReference type="Proteomes" id="UP000002383"/>
    </source>
</evidence>